<evidence type="ECO:0000313" key="3">
    <source>
        <dbReference type="EMBL" id="MBZ9778185.1"/>
    </source>
</evidence>
<dbReference type="Pfam" id="PF01648">
    <property type="entry name" value="ACPS"/>
    <property type="match status" value="1"/>
</dbReference>
<protein>
    <submittedName>
        <fullName evidence="3">4'-phosphopantetheinyl transferase superfamily protein</fullName>
    </submittedName>
</protein>
<proteinExistence type="predicted"/>
<organism evidence="3 4">
    <name type="scientific">Psychroflexus longus</name>
    <dbReference type="NCBI Taxonomy" id="2873596"/>
    <lineage>
        <taxon>Bacteria</taxon>
        <taxon>Pseudomonadati</taxon>
        <taxon>Bacteroidota</taxon>
        <taxon>Flavobacteriia</taxon>
        <taxon>Flavobacteriales</taxon>
        <taxon>Flavobacteriaceae</taxon>
        <taxon>Psychroflexus</taxon>
    </lineage>
</organism>
<dbReference type="RefSeq" id="WP_224460541.1">
    <property type="nucleotide sequence ID" value="NZ_JAIQZE010000003.1"/>
</dbReference>
<feature type="domain" description="4'-phosphopantetheinyl transferase" evidence="2">
    <location>
        <begin position="2"/>
        <end position="94"/>
    </location>
</feature>
<reference evidence="4" key="1">
    <citation type="submission" date="2023-07" db="EMBL/GenBank/DDBJ databases">
        <title>Novel species isolated from saline lakes on Tibetan Plateau.</title>
        <authorList>
            <person name="Lu H."/>
        </authorList>
    </citation>
    <scope>NUCLEOTIDE SEQUENCE [LARGE SCALE GENOMIC DNA]</scope>
    <source>
        <strain evidence="4">CAK8W</strain>
    </source>
</reference>
<evidence type="ECO:0000313" key="4">
    <source>
        <dbReference type="Proteomes" id="UP001199314"/>
    </source>
</evidence>
<sequence>MIGNDIVDLNKANQDSNIFRPRYLEKVCSPEEIELVFSSSNAITTFWRIWTMKESVYKAFQRKFQFKTVFNPFAFVCQFEDSDSGKVSFKAHQLFTKTIQTEEFIYSEVINSRAKQRFFGSASDFLQKLKPELNLQSHPELTKTREGLPVLNLPNKTLAISKTHHGNFQAFQY</sequence>
<keyword evidence="1 3" id="KW-0808">Transferase</keyword>
<dbReference type="SUPFAM" id="SSF56214">
    <property type="entry name" value="4'-phosphopantetheinyl transferase"/>
    <property type="match status" value="1"/>
</dbReference>
<dbReference type="Gene3D" id="3.90.470.20">
    <property type="entry name" value="4'-phosphopantetheinyl transferase domain"/>
    <property type="match status" value="1"/>
</dbReference>
<name>A0ABS7XGT4_9FLAO</name>
<dbReference type="EMBL" id="JAIQZE010000003">
    <property type="protein sequence ID" value="MBZ9778185.1"/>
    <property type="molecule type" value="Genomic_DNA"/>
</dbReference>
<accession>A0ABS7XGT4</accession>
<comment type="caution">
    <text evidence="3">The sequence shown here is derived from an EMBL/GenBank/DDBJ whole genome shotgun (WGS) entry which is preliminary data.</text>
</comment>
<dbReference type="InterPro" id="IPR008278">
    <property type="entry name" value="4-PPantetheinyl_Trfase_dom"/>
</dbReference>
<dbReference type="GO" id="GO:0016740">
    <property type="term" value="F:transferase activity"/>
    <property type="evidence" value="ECO:0007669"/>
    <property type="project" value="UniProtKB-KW"/>
</dbReference>
<keyword evidence="4" id="KW-1185">Reference proteome</keyword>
<evidence type="ECO:0000259" key="2">
    <source>
        <dbReference type="Pfam" id="PF01648"/>
    </source>
</evidence>
<dbReference type="Proteomes" id="UP001199314">
    <property type="component" value="Unassembled WGS sequence"/>
</dbReference>
<evidence type="ECO:0000256" key="1">
    <source>
        <dbReference type="ARBA" id="ARBA00022679"/>
    </source>
</evidence>
<dbReference type="InterPro" id="IPR037143">
    <property type="entry name" value="4-PPantetheinyl_Trfase_dom_sf"/>
</dbReference>
<gene>
    <name evidence="3" type="ORF">LB452_04545</name>
</gene>